<comment type="similarity">
    <text evidence="2 9">Belongs to the DMRL synthase family.</text>
</comment>
<gene>
    <name evidence="10" type="ORF">AW171_hschr53018</name>
</gene>
<dbReference type="NCBIfam" id="TIGR00114">
    <property type="entry name" value="lumazine-synth"/>
    <property type="match status" value="1"/>
</dbReference>
<comment type="function">
    <text evidence="9">Catalyzes the formation of 6,7-dimethyl-8-ribityllumazine by condensation of 5-amino-6-(D-ribitylamino)uracil with 3,4-dihydroxy-2-butanone 4-phosphate. This is the penultimate step in the biosynthesis of riboflavin.</text>
</comment>
<evidence type="ECO:0000256" key="3">
    <source>
        <dbReference type="ARBA" id="ARBA00011255"/>
    </source>
</evidence>
<comment type="subunit">
    <text evidence="3">Homopentamer.</text>
</comment>
<keyword evidence="5 9" id="KW-0686">Riboflavin biosynthesis</keyword>
<dbReference type="EMBL" id="CP014245">
    <property type="protein sequence ID" value="AMD21085.1"/>
    <property type="molecule type" value="Genomic_DNA"/>
</dbReference>
<dbReference type="RefSeq" id="XP_017988081.1">
    <property type="nucleotide sequence ID" value="XM_018132638.1"/>
</dbReference>
<evidence type="ECO:0000256" key="1">
    <source>
        <dbReference type="ARBA" id="ARBA00004917"/>
    </source>
</evidence>
<evidence type="ECO:0000256" key="7">
    <source>
        <dbReference type="ARBA" id="ARBA00048785"/>
    </source>
</evidence>
<dbReference type="UniPathway" id="UPA00275">
    <property type="reaction ID" value="UER00404"/>
</dbReference>
<evidence type="ECO:0000256" key="4">
    <source>
        <dbReference type="ARBA" id="ARBA00012664"/>
    </source>
</evidence>
<dbReference type="PANTHER" id="PTHR21058:SF0">
    <property type="entry name" value="6,7-DIMETHYL-8-RIBITYLLUMAZINE SYNTHASE"/>
    <property type="match status" value="1"/>
</dbReference>
<keyword evidence="6 9" id="KW-0808">Transferase</keyword>
<dbReference type="STRING" id="45286.A0A0X8HTA7"/>
<dbReference type="EC" id="2.5.1.78" evidence="4 9"/>
<sequence length="167" mass="17918">MAIKGVGAPDQVYDGNGLRVAIVHARWNAKIIDALVTGAVGRLKELGVLDESIEIISVPGSYEIPLAVQKTLASQRFDVVIAIGVLIKGSTVHFEYIAESVTRSLMQIQLKENKPVIYGILTCLTELQALERAGLDEAKAMHNHGIDWASAAVEMGCKFGDKATTSS</sequence>
<evidence type="ECO:0000256" key="9">
    <source>
        <dbReference type="RuleBase" id="RU003795"/>
    </source>
</evidence>
<dbReference type="InterPro" id="IPR036467">
    <property type="entry name" value="LS/RS_sf"/>
</dbReference>
<evidence type="ECO:0000256" key="8">
    <source>
        <dbReference type="ARBA" id="ARBA00072606"/>
    </source>
</evidence>
<dbReference type="CDD" id="cd09209">
    <property type="entry name" value="Lumazine_synthase-I"/>
    <property type="match status" value="1"/>
</dbReference>
<dbReference type="HAMAP" id="MF_00178">
    <property type="entry name" value="Lumazine_synth"/>
    <property type="match status" value="1"/>
</dbReference>
<dbReference type="GeneID" id="28724361"/>
<reference evidence="10 11" key="1">
    <citation type="submission" date="2016-01" db="EMBL/GenBank/DDBJ databases">
        <title>Genome sequence of the yeast Holleya sinecauda.</title>
        <authorList>
            <person name="Dietrich F.S."/>
        </authorList>
    </citation>
    <scope>NUCLEOTIDE SEQUENCE [LARGE SCALE GENOMIC DNA]</scope>
    <source>
        <strain evidence="10 11">ATCC 58844</strain>
    </source>
</reference>
<proteinExistence type="inferred from homology"/>
<dbReference type="GO" id="GO:0000906">
    <property type="term" value="F:6,7-dimethyl-8-ribityllumazine synthase activity"/>
    <property type="evidence" value="ECO:0007669"/>
    <property type="project" value="UniProtKB-EC"/>
</dbReference>
<dbReference type="Proteomes" id="UP000243052">
    <property type="component" value="Chromosome v"/>
</dbReference>
<name>A0A0X8HTA7_9SACH</name>
<dbReference type="FunFam" id="3.40.50.960:FF:000007">
    <property type="entry name" value="6,7-dimethyl-8-ribityllumazine synthase"/>
    <property type="match status" value="1"/>
</dbReference>
<comment type="catalytic activity">
    <reaction evidence="7 9">
        <text>(2S)-2-hydroxy-3-oxobutyl phosphate + 5-amino-6-(D-ribitylamino)uracil = 6,7-dimethyl-8-(1-D-ribityl)lumazine + phosphate + 2 H2O + H(+)</text>
        <dbReference type="Rhea" id="RHEA:26152"/>
        <dbReference type="ChEBI" id="CHEBI:15377"/>
        <dbReference type="ChEBI" id="CHEBI:15378"/>
        <dbReference type="ChEBI" id="CHEBI:15934"/>
        <dbReference type="ChEBI" id="CHEBI:43474"/>
        <dbReference type="ChEBI" id="CHEBI:58201"/>
        <dbReference type="ChEBI" id="CHEBI:58830"/>
        <dbReference type="EC" id="2.5.1.78"/>
    </reaction>
</comment>
<dbReference type="Gene3D" id="3.40.50.960">
    <property type="entry name" value="Lumazine/riboflavin synthase"/>
    <property type="match status" value="1"/>
</dbReference>
<dbReference type="AlphaFoldDB" id="A0A0X8HTA7"/>
<evidence type="ECO:0000256" key="5">
    <source>
        <dbReference type="ARBA" id="ARBA00022619"/>
    </source>
</evidence>
<dbReference type="GO" id="GO:0005758">
    <property type="term" value="C:mitochondrial intermembrane space"/>
    <property type="evidence" value="ECO:0007669"/>
    <property type="project" value="TreeGrafter"/>
</dbReference>
<dbReference type="PANTHER" id="PTHR21058">
    <property type="entry name" value="6,7-DIMETHYL-8-RIBITYLLUMAZINE SYNTHASE DMRL SYNTHASE LUMAZINE SYNTHASE"/>
    <property type="match status" value="1"/>
</dbReference>
<dbReference type="InterPro" id="IPR002180">
    <property type="entry name" value="LS/RS"/>
</dbReference>
<organism evidence="10 11">
    <name type="scientific">Eremothecium sinecaudum</name>
    <dbReference type="NCBI Taxonomy" id="45286"/>
    <lineage>
        <taxon>Eukaryota</taxon>
        <taxon>Fungi</taxon>
        <taxon>Dikarya</taxon>
        <taxon>Ascomycota</taxon>
        <taxon>Saccharomycotina</taxon>
        <taxon>Saccharomycetes</taxon>
        <taxon>Saccharomycetales</taxon>
        <taxon>Saccharomycetaceae</taxon>
        <taxon>Eremothecium</taxon>
    </lineage>
</organism>
<dbReference type="GO" id="GO:0009231">
    <property type="term" value="P:riboflavin biosynthetic process"/>
    <property type="evidence" value="ECO:0007669"/>
    <property type="project" value="UniProtKB-UniPathway"/>
</dbReference>
<dbReference type="Pfam" id="PF00885">
    <property type="entry name" value="DMRL_synthase"/>
    <property type="match status" value="1"/>
</dbReference>
<evidence type="ECO:0000313" key="11">
    <source>
        <dbReference type="Proteomes" id="UP000243052"/>
    </source>
</evidence>
<dbReference type="InterPro" id="IPR034964">
    <property type="entry name" value="LS"/>
</dbReference>
<evidence type="ECO:0000256" key="2">
    <source>
        <dbReference type="ARBA" id="ARBA00007424"/>
    </source>
</evidence>
<dbReference type="SUPFAM" id="SSF52121">
    <property type="entry name" value="Lumazine synthase"/>
    <property type="match status" value="1"/>
</dbReference>
<keyword evidence="11" id="KW-1185">Reference proteome</keyword>
<dbReference type="GO" id="GO:0009349">
    <property type="term" value="C:riboflavin synthase complex"/>
    <property type="evidence" value="ECO:0007669"/>
    <property type="project" value="UniProtKB-UniRule"/>
</dbReference>
<protein>
    <recommendedName>
        <fullName evidence="8 9">6,7-dimethyl-8-ribityllumazine synthase</fullName>
        <shortName evidence="9">DMRL synthase</shortName>
        <ecNumber evidence="4 9">2.5.1.78</ecNumber>
    </recommendedName>
</protein>
<evidence type="ECO:0000313" key="10">
    <source>
        <dbReference type="EMBL" id="AMD21085.1"/>
    </source>
</evidence>
<evidence type="ECO:0000256" key="6">
    <source>
        <dbReference type="ARBA" id="ARBA00022679"/>
    </source>
</evidence>
<comment type="pathway">
    <text evidence="1 9">Cofactor biosynthesis; riboflavin biosynthesis; riboflavin from 2-hydroxy-3-oxobutyl phosphate and 5-amino-6-(D-ribitylamino)uracil: step 1/2.</text>
</comment>
<accession>A0A0X8HTA7</accession>
<dbReference type="OrthoDB" id="2965at2759"/>